<feature type="domain" description="GGDEF" evidence="5">
    <location>
        <begin position="233"/>
        <end position="366"/>
    </location>
</feature>
<keyword evidence="4" id="KW-0812">Transmembrane</keyword>
<organism evidence="6 7">
    <name type="scientific">Bermanella marisrubri</name>
    <dbReference type="NCBI Taxonomy" id="207949"/>
    <lineage>
        <taxon>Bacteria</taxon>
        <taxon>Pseudomonadati</taxon>
        <taxon>Pseudomonadota</taxon>
        <taxon>Gammaproteobacteria</taxon>
        <taxon>Oceanospirillales</taxon>
        <taxon>Oceanospirillaceae</taxon>
        <taxon>Bermanella</taxon>
    </lineage>
</organism>
<sequence length="378" mass="42385">MMIGGFLFALYWMKHQKSFLYWSLSCWLFAAAELTASLRVFIDFAVVTVAIADFMIILVNVLVVQGIRCYVQPQKAHFKMFAPLLLISALALAGSLHVPDLAQFITTIIVCGLLFYSVNLLGGNHQATNQPSKILVALLSIHGLVMLLQASIIALHSFNVLAQSTSNVMPVILLIHIMLATCTALFFPLLFFMRNEDHLVGLASYDPLTGVFNRRGFFDQWQILSKRTHDKSCHLSVMMIDIDHFKHVNDKYGHEAGDAALKWLADLLAHELRENDVLARMGGEEFAVMLPGCESSQAEIVAERLRNCIFKTRFVYLNQVIPITISLGFITEDQPITDIKGLLVQADKGLYKAKDLGRNRAMRYHSGLDHTPTTWTTT</sequence>
<keyword evidence="4" id="KW-0472">Membrane</keyword>
<feature type="transmembrane region" description="Helical" evidence="4">
    <location>
        <begin position="168"/>
        <end position="192"/>
    </location>
</feature>
<dbReference type="Gene3D" id="3.30.70.270">
    <property type="match status" value="1"/>
</dbReference>
<gene>
    <name evidence="6" type="ORF">RED65_10114</name>
</gene>
<evidence type="ECO:0000259" key="5">
    <source>
        <dbReference type="PROSITE" id="PS50887"/>
    </source>
</evidence>
<feature type="transmembrane region" description="Helical" evidence="4">
    <location>
        <begin position="20"/>
        <end position="38"/>
    </location>
</feature>
<dbReference type="PANTHER" id="PTHR45138:SF9">
    <property type="entry name" value="DIGUANYLATE CYCLASE DGCM-RELATED"/>
    <property type="match status" value="1"/>
</dbReference>
<comment type="cofactor">
    <cofactor evidence="1">
        <name>Mg(2+)</name>
        <dbReference type="ChEBI" id="CHEBI:18420"/>
    </cofactor>
</comment>
<dbReference type="EC" id="2.7.7.65" evidence="2"/>
<dbReference type="SUPFAM" id="SSF55073">
    <property type="entry name" value="Nucleotide cyclase"/>
    <property type="match status" value="1"/>
</dbReference>
<dbReference type="FunFam" id="3.30.70.270:FF:000001">
    <property type="entry name" value="Diguanylate cyclase domain protein"/>
    <property type="match status" value="1"/>
</dbReference>
<proteinExistence type="predicted"/>
<dbReference type="PROSITE" id="PS50887">
    <property type="entry name" value="GGDEF"/>
    <property type="match status" value="1"/>
</dbReference>
<feature type="transmembrane region" description="Helical" evidence="4">
    <location>
        <begin position="134"/>
        <end position="156"/>
    </location>
</feature>
<dbReference type="InterPro" id="IPR050469">
    <property type="entry name" value="Diguanylate_Cyclase"/>
</dbReference>
<dbReference type="Pfam" id="PF00990">
    <property type="entry name" value="GGDEF"/>
    <property type="match status" value="1"/>
</dbReference>
<evidence type="ECO:0000256" key="1">
    <source>
        <dbReference type="ARBA" id="ARBA00001946"/>
    </source>
</evidence>
<keyword evidence="4" id="KW-1133">Transmembrane helix</keyword>
<reference evidence="6 7" key="1">
    <citation type="submission" date="2006-03" db="EMBL/GenBank/DDBJ databases">
        <authorList>
            <person name="Pinhassi J."/>
            <person name="Pedros-Alio C."/>
            <person name="Ferriera S."/>
            <person name="Johnson J."/>
            <person name="Kravitz S."/>
            <person name="Halpern A."/>
            <person name="Remington K."/>
            <person name="Beeson K."/>
            <person name="Tran B."/>
            <person name="Rogers Y.-H."/>
            <person name="Friedman R."/>
            <person name="Venter J.C."/>
        </authorList>
    </citation>
    <scope>NUCLEOTIDE SEQUENCE [LARGE SCALE GENOMIC DNA]</scope>
    <source>
        <strain evidence="6 7">RED65</strain>
    </source>
</reference>
<protein>
    <recommendedName>
        <fullName evidence="2">diguanylate cyclase</fullName>
        <ecNumber evidence="2">2.7.7.65</ecNumber>
    </recommendedName>
</protein>
<dbReference type="CDD" id="cd01949">
    <property type="entry name" value="GGDEF"/>
    <property type="match status" value="1"/>
</dbReference>
<evidence type="ECO:0000256" key="4">
    <source>
        <dbReference type="SAM" id="Phobius"/>
    </source>
</evidence>
<dbReference type="STRING" id="207949.RED65_10114"/>
<dbReference type="SMART" id="SM00267">
    <property type="entry name" value="GGDEF"/>
    <property type="match status" value="1"/>
</dbReference>
<dbReference type="Proteomes" id="UP000004263">
    <property type="component" value="Unassembled WGS sequence"/>
</dbReference>
<dbReference type="NCBIfam" id="TIGR00254">
    <property type="entry name" value="GGDEF"/>
    <property type="match status" value="1"/>
</dbReference>
<evidence type="ECO:0000256" key="3">
    <source>
        <dbReference type="ARBA" id="ARBA00034247"/>
    </source>
</evidence>
<accession>Q1N653</accession>
<keyword evidence="7" id="KW-1185">Reference proteome</keyword>
<dbReference type="InterPro" id="IPR029787">
    <property type="entry name" value="Nucleotide_cyclase"/>
</dbReference>
<comment type="catalytic activity">
    <reaction evidence="3">
        <text>2 GTP = 3',3'-c-di-GMP + 2 diphosphate</text>
        <dbReference type="Rhea" id="RHEA:24898"/>
        <dbReference type="ChEBI" id="CHEBI:33019"/>
        <dbReference type="ChEBI" id="CHEBI:37565"/>
        <dbReference type="ChEBI" id="CHEBI:58805"/>
        <dbReference type="EC" id="2.7.7.65"/>
    </reaction>
</comment>
<evidence type="ECO:0000313" key="7">
    <source>
        <dbReference type="Proteomes" id="UP000004263"/>
    </source>
</evidence>
<dbReference type="PANTHER" id="PTHR45138">
    <property type="entry name" value="REGULATORY COMPONENTS OF SENSORY TRANSDUCTION SYSTEM"/>
    <property type="match status" value="1"/>
</dbReference>
<dbReference type="HOGENOM" id="CLU_000445_11_1_6"/>
<feature type="transmembrane region" description="Helical" evidence="4">
    <location>
        <begin position="44"/>
        <end position="64"/>
    </location>
</feature>
<dbReference type="AlphaFoldDB" id="Q1N653"/>
<name>Q1N653_9GAMM</name>
<dbReference type="GO" id="GO:0052621">
    <property type="term" value="F:diguanylate cyclase activity"/>
    <property type="evidence" value="ECO:0007669"/>
    <property type="project" value="UniProtKB-EC"/>
</dbReference>
<dbReference type="InterPro" id="IPR000160">
    <property type="entry name" value="GGDEF_dom"/>
</dbReference>
<feature type="transmembrane region" description="Helical" evidence="4">
    <location>
        <begin position="76"/>
        <end position="95"/>
    </location>
</feature>
<feature type="transmembrane region" description="Helical" evidence="4">
    <location>
        <begin position="101"/>
        <end position="122"/>
    </location>
</feature>
<comment type="caution">
    <text evidence="6">The sequence shown here is derived from an EMBL/GenBank/DDBJ whole genome shotgun (WGS) entry which is preliminary data.</text>
</comment>
<dbReference type="EMBL" id="AAQH01000001">
    <property type="protein sequence ID" value="EAT13739.1"/>
    <property type="molecule type" value="Genomic_DNA"/>
</dbReference>
<dbReference type="InterPro" id="IPR043128">
    <property type="entry name" value="Rev_trsase/Diguanyl_cyclase"/>
</dbReference>
<evidence type="ECO:0000313" key="6">
    <source>
        <dbReference type="EMBL" id="EAT13739.1"/>
    </source>
</evidence>
<evidence type="ECO:0000256" key="2">
    <source>
        <dbReference type="ARBA" id="ARBA00012528"/>
    </source>
</evidence>